<dbReference type="PANTHER" id="PTHR43630">
    <property type="entry name" value="POLY-BETA-1,6-N-ACETYL-D-GLUCOSAMINE SYNTHASE"/>
    <property type="match status" value="1"/>
</dbReference>
<keyword evidence="4" id="KW-1133">Transmembrane helix</keyword>
<evidence type="ECO:0000313" key="5">
    <source>
        <dbReference type="EMBL" id="MEB3040407.1"/>
    </source>
</evidence>
<keyword evidence="3 5" id="KW-0808">Transferase</keyword>
<evidence type="ECO:0000256" key="2">
    <source>
        <dbReference type="ARBA" id="ARBA00022676"/>
    </source>
</evidence>
<dbReference type="EMBL" id="JAYKBV010000008">
    <property type="protein sequence ID" value="MEB3040407.1"/>
    <property type="molecule type" value="Genomic_DNA"/>
</dbReference>
<dbReference type="Proteomes" id="UP001324270">
    <property type="component" value="Unassembled WGS sequence"/>
</dbReference>
<dbReference type="GO" id="GO:0016757">
    <property type="term" value="F:glycosyltransferase activity"/>
    <property type="evidence" value="ECO:0007669"/>
    <property type="project" value="UniProtKB-KW"/>
</dbReference>
<dbReference type="PANTHER" id="PTHR43630:SF1">
    <property type="entry name" value="POLY-BETA-1,6-N-ACETYL-D-GLUCOSAMINE SYNTHASE"/>
    <property type="match status" value="1"/>
</dbReference>
<accession>A0ABU5Y904</accession>
<name>A0ABU5Y904_9FLAO</name>
<comment type="similarity">
    <text evidence="1">Belongs to the glycosyltransferase 2 family.</text>
</comment>
<dbReference type="Pfam" id="PF13641">
    <property type="entry name" value="Glyco_tranf_2_3"/>
    <property type="match status" value="1"/>
</dbReference>
<dbReference type="SUPFAM" id="SSF53448">
    <property type="entry name" value="Nucleotide-diphospho-sugar transferases"/>
    <property type="match status" value="1"/>
</dbReference>
<dbReference type="EC" id="2.4.-.-" evidence="5"/>
<comment type="caution">
    <text evidence="5">The sequence shown here is derived from an EMBL/GenBank/DDBJ whole genome shotgun (WGS) entry which is preliminary data.</text>
</comment>
<proteinExistence type="inferred from homology"/>
<dbReference type="RefSeq" id="WP_323979409.1">
    <property type="nucleotide sequence ID" value="NZ_JAYKBV010000008.1"/>
</dbReference>
<evidence type="ECO:0000313" key="6">
    <source>
        <dbReference type="Proteomes" id="UP001324270"/>
    </source>
</evidence>
<dbReference type="InterPro" id="IPR029044">
    <property type="entry name" value="Nucleotide-diphossugar_trans"/>
</dbReference>
<sequence length="479" mass="55237">MELLYDIFQVSVLIYSIMILLCIGAQVLMARQNLRNNKWKYTDLDLTTLKNSPLAPGISIVAPAYNEQTTIISNVNSLLSLDYPKYEVVIVNDGSKDRTLELLIEEYELEETPFMYIERIKASPVKRIFKSKNPKYAKLTVVDKVNGGTKADASNAGVNACRYPYMLNTDVDCVLAKDALLRMIMPFLKSSVRVIGVGATLRMSNGCEMEDGKLVRVSPPKSFFPAFQEIEYLRSYLVGKMGWSVINGVPNISGGLGLFDKEILINAGGYDPASFAEDMDMVTRMIVYMRDFNYDYRIVEIPDTCCWTEGPPNYSVMYKQRTRWARGLFQFFMIYRKYLWNYKYGRLGLVTMPYMFLFEFLAPLIEIVGWGTLIYLLIIGKMNYMNALLIFGTIYLFGLMVSSSAIVFDYVTKQHYKRLREYFRLFAITLIEPFTYHLLIVYFSIRGYISFLSKKNFEWGEMTRKGIDKKKQQPVAVQN</sequence>
<keyword evidence="6" id="KW-1185">Reference proteome</keyword>
<reference evidence="5 6" key="1">
    <citation type="submission" date="2023-12" db="EMBL/GenBank/DDBJ databases">
        <title>Genomic sequences of Capnocytophaga and Parvimonas strains.</title>
        <authorList>
            <person name="Watt R.M."/>
            <person name="Wang M."/>
            <person name="Yang T."/>
            <person name="Tong W.M."/>
        </authorList>
    </citation>
    <scope>NUCLEOTIDE SEQUENCE [LARGE SCALE GENOMIC DNA]</scope>
    <source>
        <strain evidence="5 6">CCUG 13156</strain>
    </source>
</reference>
<feature type="transmembrane region" description="Helical" evidence="4">
    <location>
        <begin position="423"/>
        <end position="445"/>
    </location>
</feature>
<evidence type="ECO:0000256" key="3">
    <source>
        <dbReference type="ARBA" id="ARBA00022679"/>
    </source>
</evidence>
<evidence type="ECO:0000256" key="1">
    <source>
        <dbReference type="ARBA" id="ARBA00006739"/>
    </source>
</evidence>
<protein>
    <submittedName>
        <fullName evidence="5">Glycosyltransferase</fullName>
        <ecNumber evidence="5">2.4.-.-</ecNumber>
    </submittedName>
</protein>
<gene>
    <name evidence="5" type="ORF">VJJ49_06825</name>
</gene>
<keyword evidence="4" id="KW-0812">Transmembrane</keyword>
<dbReference type="CDD" id="cd06423">
    <property type="entry name" value="CESA_like"/>
    <property type="match status" value="1"/>
</dbReference>
<dbReference type="Gene3D" id="3.90.550.10">
    <property type="entry name" value="Spore Coat Polysaccharide Biosynthesis Protein SpsA, Chain A"/>
    <property type="match status" value="1"/>
</dbReference>
<feature type="transmembrane region" description="Helical" evidence="4">
    <location>
        <begin position="387"/>
        <end position="411"/>
    </location>
</feature>
<keyword evidence="2 5" id="KW-0328">Glycosyltransferase</keyword>
<keyword evidence="4" id="KW-0472">Membrane</keyword>
<evidence type="ECO:0000256" key="4">
    <source>
        <dbReference type="SAM" id="Phobius"/>
    </source>
</evidence>
<organism evidence="5 6">
    <name type="scientific">Capnocytophaga gingivalis</name>
    <dbReference type="NCBI Taxonomy" id="1017"/>
    <lineage>
        <taxon>Bacteria</taxon>
        <taxon>Pseudomonadati</taxon>
        <taxon>Bacteroidota</taxon>
        <taxon>Flavobacteriia</taxon>
        <taxon>Flavobacteriales</taxon>
        <taxon>Flavobacteriaceae</taxon>
        <taxon>Capnocytophaga</taxon>
    </lineage>
</organism>
<feature type="transmembrane region" description="Helical" evidence="4">
    <location>
        <begin position="12"/>
        <end position="30"/>
    </location>
</feature>
<feature type="transmembrane region" description="Helical" evidence="4">
    <location>
        <begin position="360"/>
        <end position="380"/>
    </location>
</feature>